<name>A0A5S4ETY1_9ACTN</name>
<keyword evidence="2" id="KW-1185">Reference proteome</keyword>
<proteinExistence type="predicted"/>
<dbReference type="Proteomes" id="UP000309128">
    <property type="component" value="Unassembled WGS sequence"/>
</dbReference>
<evidence type="ECO:0000313" key="2">
    <source>
        <dbReference type="Proteomes" id="UP000309128"/>
    </source>
</evidence>
<sequence>MAIFRSASGEGGAEVVLAAGSPYGSRTLVIERDEDSSVAYLCSPDGTVHGAVWLANHRP</sequence>
<reference evidence="1 2" key="1">
    <citation type="submission" date="2019-05" db="EMBL/GenBank/DDBJ databases">
        <title>Draft genome sequence of Nonomuraea turkmeniaca DSM 43926.</title>
        <authorList>
            <person name="Saricaoglu S."/>
            <person name="Isik K."/>
        </authorList>
    </citation>
    <scope>NUCLEOTIDE SEQUENCE [LARGE SCALE GENOMIC DNA]</scope>
    <source>
        <strain evidence="1 2">DSM 43926</strain>
    </source>
</reference>
<feature type="non-terminal residue" evidence="1">
    <location>
        <position position="59"/>
    </location>
</feature>
<evidence type="ECO:0000313" key="1">
    <source>
        <dbReference type="EMBL" id="TMR00856.1"/>
    </source>
</evidence>
<comment type="caution">
    <text evidence="1">The sequence shown here is derived from an EMBL/GenBank/DDBJ whole genome shotgun (WGS) entry which is preliminary data.</text>
</comment>
<accession>A0A5S4ETY1</accession>
<organism evidence="1 2">
    <name type="scientific">Nonomuraea turkmeniaca</name>
    <dbReference type="NCBI Taxonomy" id="103838"/>
    <lineage>
        <taxon>Bacteria</taxon>
        <taxon>Bacillati</taxon>
        <taxon>Actinomycetota</taxon>
        <taxon>Actinomycetes</taxon>
        <taxon>Streptosporangiales</taxon>
        <taxon>Streptosporangiaceae</taxon>
        <taxon>Nonomuraea</taxon>
    </lineage>
</organism>
<protein>
    <submittedName>
        <fullName evidence="1">Suppressor of fused domain protein</fullName>
    </submittedName>
</protein>
<dbReference type="EMBL" id="VCKY01000566">
    <property type="protein sequence ID" value="TMR00856.1"/>
    <property type="molecule type" value="Genomic_DNA"/>
</dbReference>
<gene>
    <name evidence="1" type="ORF">ETD86_54580</name>
</gene>
<dbReference type="AlphaFoldDB" id="A0A5S4ETY1"/>